<reference evidence="1" key="1">
    <citation type="submission" date="2024-05" db="EMBL/GenBank/DDBJ databases">
        <title>Draft genome assemblies of 36 bacteria isolated from hibernating arctic ground squirrels.</title>
        <authorList>
            <person name="McKee H."/>
            <person name="Mullen L."/>
            <person name="Drown D.M."/>
            <person name="Duddleston K.N."/>
        </authorList>
    </citation>
    <scope>NUCLEOTIDE SEQUENCE</scope>
    <source>
        <strain evidence="1">AN1007</strain>
    </source>
</reference>
<dbReference type="AlphaFoldDB" id="A0AAU8N8Y6"/>
<proteinExistence type="predicted"/>
<name>A0AAU8N8Y6_9BACL</name>
<organism evidence="1">
    <name type="scientific">Paenibacillus sp. AN1007</name>
    <dbReference type="NCBI Taxonomy" id="3151385"/>
    <lineage>
        <taxon>Bacteria</taxon>
        <taxon>Bacillati</taxon>
        <taxon>Bacillota</taxon>
        <taxon>Bacilli</taxon>
        <taxon>Bacillales</taxon>
        <taxon>Paenibacillaceae</taxon>
        <taxon>Paenibacillus</taxon>
    </lineage>
</organism>
<sequence length="262" mass="30748">MLNPLWCEVNSIEDYLSTIERLPYGKDGYYFRGENGRFACQNSCLLRHTFSRLLRGNPQYYVNVVNDYMHDMADEAGVWEQEHVLAWCHQEGQPTNLLELTTSPLQALFYASLYRTSGSLKRGQEIYVYGYAKTNTVDATPLILENTKMSSTRYNLLEDMNDDPRWNRMVWSTDTDKAIPKESLPDLSQFPYLTYDVPPRHRNSHQPSSLYFYQLFQLQSASDSELPYDLIMQRYTPAVVFKVTEADRIRRELQLRSEDIRM</sequence>
<accession>A0AAU8N8Y6</accession>
<evidence type="ECO:0000313" key="1">
    <source>
        <dbReference type="EMBL" id="XCP94693.1"/>
    </source>
</evidence>
<dbReference type="EMBL" id="CP159992">
    <property type="protein sequence ID" value="XCP94693.1"/>
    <property type="molecule type" value="Genomic_DNA"/>
</dbReference>
<gene>
    <name evidence="1" type="ORF">ABXS70_26910</name>
</gene>
<protein>
    <recommendedName>
        <fullName evidence="2">FRG domain-containing protein</fullName>
    </recommendedName>
</protein>
<evidence type="ECO:0008006" key="2">
    <source>
        <dbReference type="Google" id="ProtNLM"/>
    </source>
</evidence>
<dbReference type="RefSeq" id="WP_366292265.1">
    <property type="nucleotide sequence ID" value="NZ_CP159992.1"/>
</dbReference>